<evidence type="ECO:0000256" key="4">
    <source>
        <dbReference type="ARBA" id="ARBA00022729"/>
    </source>
</evidence>
<dbReference type="Pfam" id="PF03227">
    <property type="entry name" value="GILT"/>
    <property type="match status" value="1"/>
</dbReference>
<dbReference type="Proteomes" id="UP000626109">
    <property type="component" value="Unassembled WGS sequence"/>
</dbReference>
<name>A0A813J235_POLGL</name>
<sequence>MGPCKAALLSSLAACVLQLFQSQGHVLIEQEGDVGHDSLHSGSDRVFAEFFVMSRCPDALTCENVFTPVLAKLSQLVDLRFTYIGNIKDGQVTCMHGAPECEGNRQRLCAAKASQGDVAKLIAFAQCQDSPAALPFASSESEGKGKPAIPQNGQACATAAGLDAASLLACAAGDEGSALLKASVERSISLNVTISCTLQLQGETLCVHNRVWESCDSCGSDKQLCLKEQVCALVPDSNPKKAKLCS</sequence>
<dbReference type="GO" id="GO:0005576">
    <property type="term" value="C:extracellular region"/>
    <property type="evidence" value="ECO:0007669"/>
    <property type="project" value="UniProtKB-SubCell"/>
</dbReference>
<evidence type="ECO:0000256" key="5">
    <source>
        <dbReference type="ARBA" id="ARBA00023180"/>
    </source>
</evidence>
<comment type="subcellular location">
    <subcellularLocation>
        <location evidence="1">Secreted</location>
    </subcellularLocation>
</comment>
<dbReference type="AlphaFoldDB" id="A0A813J235"/>
<evidence type="ECO:0000313" key="7">
    <source>
        <dbReference type="EMBL" id="CAE8670566.1"/>
    </source>
</evidence>
<evidence type="ECO:0000313" key="8">
    <source>
        <dbReference type="Proteomes" id="UP000626109"/>
    </source>
</evidence>
<comment type="caution">
    <text evidence="7">The sequence shown here is derived from an EMBL/GenBank/DDBJ whole genome shotgun (WGS) entry which is preliminary data.</text>
</comment>
<evidence type="ECO:0000256" key="2">
    <source>
        <dbReference type="ARBA" id="ARBA00005679"/>
    </source>
</evidence>
<protein>
    <submittedName>
        <fullName evidence="7">Uncharacterized protein</fullName>
    </submittedName>
</protein>
<feature type="signal peptide" evidence="6">
    <location>
        <begin position="1"/>
        <end position="24"/>
    </location>
</feature>
<dbReference type="PANTHER" id="PTHR13234:SF8">
    <property type="entry name" value="GAMMA-INTERFERON-INDUCIBLE LYSOSOMAL THIOL REDUCTASE"/>
    <property type="match status" value="1"/>
</dbReference>
<dbReference type="PANTHER" id="PTHR13234">
    <property type="entry name" value="GAMMA-INTERFERON INDUCIBLE LYSOSOMAL THIOL REDUCTASE GILT"/>
    <property type="match status" value="1"/>
</dbReference>
<organism evidence="7 8">
    <name type="scientific">Polarella glacialis</name>
    <name type="common">Dinoflagellate</name>
    <dbReference type="NCBI Taxonomy" id="89957"/>
    <lineage>
        <taxon>Eukaryota</taxon>
        <taxon>Sar</taxon>
        <taxon>Alveolata</taxon>
        <taxon>Dinophyceae</taxon>
        <taxon>Suessiales</taxon>
        <taxon>Suessiaceae</taxon>
        <taxon>Polarella</taxon>
    </lineage>
</organism>
<proteinExistence type="inferred from homology"/>
<feature type="chain" id="PRO_5032563746" evidence="6">
    <location>
        <begin position="25"/>
        <end position="246"/>
    </location>
</feature>
<gene>
    <name evidence="7" type="ORF">PGLA2088_LOCUS17500</name>
</gene>
<reference evidence="7" key="1">
    <citation type="submission" date="2021-02" db="EMBL/GenBank/DDBJ databases">
        <authorList>
            <person name="Dougan E. K."/>
            <person name="Rhodes N."/>
            <person name="Thang M."/>
            <person name="Chan C."/>
        </authorList>
    </citation>
    <scope>NUCLEOTIDE SEQUENCE</scope>
</reference>
<evidence type="ECO:0000256" key="6">
    <source>
        <dbReference type="SAM" id="SignalP"/>
    </source>
</evidence>
<keyword evidence="3" id="KW-0964">Secreted</keyword>
<keyword evidence="5" id="KW-0325">Glycoprotein</keyword>
<dbReference type="GO" id="GO:0016671">
    <property type="term" value="F:oxidoreductase activity, acting on a sulfur group of donors, disulfide as acceptor"/>
    <property type="evidence" value="ECO:0007669"/>
    <property type="project" value="InterPro"/>
</dbReference>
<evidence type="ECO:0000256" key="1">
    <source>
        <dbReference type="ARBA" id="ARBA00004613"/>
    </source>
</evidence>
<keyword evidence="4 6" id="KW-0732">Signal</keyword>
<evidence type="ECO:0000256" key="3">
    <source>
        <dbReference type="ARBA" id="ARBA00022525"/>
    </source>
</evidence>
<dbReference type="InterPro" id="IPR004911">
    <property type="entry name" value="Interferon-induced_GILT"/>
</dbReference>
<dbReference type="EMBL" id="CAJNNW010023353">
    <property type="protein sequence ID" value="CAE8670566.1"/>
    <property type="molecule type" value="Genomic_DNA"/>
</dbReference>
<accession>A0A813J235</accession>
<comment type="similarity">
    <text evidence="2">Belongs to the GILT family.</text>
</comment>